<evidence type="ECO:0000256" key="1">
    <source>
        <dbReference type="SAM" id="Phobius"/>
    </source>
</evidence>
<evidence type="ECO:0000313" key="2">
    <source>
        <dbReference type="EMBL" id="QLJ52889.1"/>
    </source>
</evidence>
<keyword evidence="1" id="KW-0472">Membrane</keyword>
<keyword evidence="1" id="KW-0812">Transmembrane</keyword>
<proteinExistence type="predicted"/>
<dbReference type="EMBL" id="CP058998">
    <property type="protein sequence ID" value="QLJ52889.1"/>
    <property type="molecule type" value="Genomic_DNA"/>
</dbReference>
<feature type="transmembrane region" description="Helical" evidence="1">
    <location>
        <begin position="12"/>
        <end position="30"/>
    </location>
</feature>
<gene>
    <name evidence="2" type="ORF">Sv326_0714</name>
</gene>
<dbReference type="AlphaFoldDB" id="A0A7D5XJS7"/>
<organism evidence="2 3">
    <name type="scientific">Fermentimicrarchaeum limneticum</name>
    <dbReference type="NCBI Taxonomy" id="2795018"/>
    <lineage>
        <taxon>Archaea</taxon>
        <taxon>Candidatus Micrarchaeota</taxon>
        <taxon>Candidatus Fermentimicrarchaeales</taxon>
        <taxon>Candidatus Fermentimicrarchaeaceae</taxon>
        <taxon>Candidatus Fermentimicrarchaeum</taxon>
    </lineage>
</organism>
<protein>
    <submittedName>
        <fullName evidence="2">Uncharacterized protein</fullName>
    </submittedName>
</protein>
<feature type="transmembrane region" description="Helical" evidence="1">
    <location>
        <begin position="64"/>
        <end position="85"/>
    </location>
</feature>
<sequence>MISSAELSVFTWFMLCLFAMMDQLSTYRAVKFTTKALGKKLSESREQNPFQKFLWRHFSYETSAVLGLLLQWFFYTFAVAVLWLINNDFAILALLSFFSAFEASIMTSNFLYYRRCRNLRRRYPKDYKRLTKELT</sequence>
<accession>A0A7D5XJS7</accession>
<name>A0A7D5XJS7_FERL1</name>
<reference evidence="3" key="1">
    <citation type="submission" date="2020-07" db="EMBL/GenBank/DDBJ databases">
        <title>Metabolic diversity and evolutionary history of the archaeal phylum ###Micrarchaeota### uncovered from a freshwater lake metagenome.</title>
        <authorList>
            <person name="Kadnikov V.V."/>
            <person name="Savvichev A.S."/>
            <person name="Mardanov A.V."/>
            <person name="Beletsky A.V."/>
            <person name="Chupakov A.V."/>
            <person name="Kokryatskaya N.M."/>
            <person name="Pimenov N.V."/>
            <person name="Ravin N.V."/>
        </authorList>
    </citation>
    <scope>NUCLEOTIDE SEQUENCE [LARGE SCALE GENOMIC DNA]</scope>
</reference>
<dbReference type="KEGG" id="flt:Sv326_0714"/>
<evidence type="ECO:0000313" key="3">
    <source>
        <dbReference type="Proteomes" id="UP000510821"/>
    </source>
</evidence>
<feature type="transmembrane region" description="Helical" evidence="1">
    <location>
        <begin position="91"/>
        <end position="113"/>
    </location>
</feature>
<keyword evidence="1" id="KW-1133">Transmembrane helix</keyword>
<dbReference type="Proteomes" id="UP000510821">
    <property type="component" value="Chromosome"/>
</dbReference>